<evidence type="ECO:0000256" key="2">
    <source>
        <dbReference type="ARBA" id="ARBA00022692"/>
    </source>
</evidence>
<dbReference type="SMART" id="SM01417">
    <property type="entry name" value="Solute_trans_a"/>
    <property type="match status" value="1"/>
</dbReference>
<dbReference type="EnsemblMetazoa" id="PPA28569.1">
    <property type="protein sequence ID" value="PPA28569.1"/>
    <property type="gene ID" value="WBGene00118123"/>
</dbReference>
<keyword evidence="6" id="KW-1185">Reference proteome</keyword>
<accession>A0A2A6CIA6</accession>
<dbReference type="AlphaFoldDB" id="A0A2A6CIA6"/>
<evidence type="ECO:0000313" key="6">
    <source>
        <dbReference type="Proteomes" id="UP000005239"/>
    </source>
</evidence>
<gene>
    <name evidence="5" type="primary">WBGene00118123</name>
</gene>
<name>A0A2A6CIA6_PRIPA</name>
<evidence type="ECO:0000313" key="5">
    <source>
        <dbReference type="EnsemblMetazoa" id="PPA28569.1"/>
    </source>
</evidence>
<protein>
    <submittedName>
        <fullName evidence="5">Uncharacterized protein</fullName>
    </submittedName>
</protein>
<evidence type="ECO:0000256" key="3">
    <source>
        <dbReference type="ARBA" id="ARBA00022989"/>
    </source>
</evidence>
<reference evidence="6" key="1">
    <citation type="journal article" date="2008" name="Nat. Genet.">
        <title>The Pristionchus pacificus genome provides a unique perspective on nematode lifestyle and parasitism.</title>
        <authorList>
            <person name="Dieterich C."/>
            <person name="Clifton S.W."/>
            <person name="Schuster L.N."/>
            <person name="Chinwalla A."/>
            <person name="Delehaunty K."/>
            <person name="Dinkelacker I."/>
            <person name="Fulton L."/>
            <person name="Fulton R."/>
            <person name="Godfrey J."/>
            <person name="Minx P."/>
            <person name="Mitreva M."/>
            <person name="Roeseler W."/>
            <person name="Tian H."/>
            <person name="Witte H."/>
            <person name="Yang S.P."/>
            <person name="Wilson R.K."/>
            <person name="Sommer R.J."/>
        </authorList>
    </citation>
    <scope>NUCLEOTIDE SEQUENCE [LARGE SCALE GENOMIC DNA]</scope>
    <source>
        <strain evidence="6">PS312</strain>
    </source>
</reference>
<accession>A0A8R1YRN2</accession>
<dbReference type="PANTHER" id="PTHR23423">
    <property type="entry name" value="ORGANIC SOLUTE TRANSPORTER-RELATED"/>
    <property type="match status" value="1"/>
</dbReference>
<organism evidence="5 6">
    <name type="scientific">Pristionchus pacificus</name>
    <name type="common">Parasitic nematode worm</name>
    <dbReference type="NCBI Taxonomy" id="54126"/>
    <lineage>
        <taxon>Eukaryota</taxon>
        <taxon>Metazoa</taxon>
        <taxon>Ecdysozoa</taxon>
        <taxon>Nematoda</taxon>
        <taxon>Chromadorea</taxon>
        <taxon>Rhabditida</taxon>
        <taxon>Rhabditina</taxon>
        <taxon>Diplogasteromorpha</taxon>
        <taxon>Diplogasteroidea</taxon>
        <taxon>Neodiplogasteridae</taxon>
        <taxon>Pristionchus</taxon>
    </lineage>
</organism>
<evidence type="ECO:0000256" key="4">
    <source>
        <dbReference type="ARBA" id="ARBA00023136"/>
    </source>
</evidence>
<comment type="subcellular location">
    <subcellularLocation>
        <location evidence="1">Membrane</location>
        <topology evidence="1">Multi-pass membrane protein</topology>
    </subcellularLocation>
</comment>
<reference evidence="5" key="2">
    <citation type="submission" date="2022-06" db="UniProtKB">
        <authorList>
            <consortium name="EnsemblMetazoa"/>
        </authorList>
    </citation>
    <scope>IDENTIFICATION</scope>
    <source>
        <strain evidence="5">PS312</strain>
    </source>
</reference>
<keyword evidence="4" id="KW-0472">Membrane</keyword>
<sequence length="673" mass="76487">RIHTIEIADCGLGCTRLNPVTNLEMETTTPYNNGNESTTADIGYDTCVGAKFMSYPEAWDFLFTIYHYNTSFAYVLSVGIALYVAVFLIYCKLMWDCWKIKDENIRGDIFLCLATPFIVSTTCLVSAIFPRADNQMTTFGVTYMMFALWRSLALIFRLYGDTVHMSTVMTNSGTRMKLSVIPLCCCPCFPMISPSLKNINVFKYLVLQTPVIRLCVMAAIDVIRTEGFCDWTPETKVLNIIDTISTALSLYASSVFVYASNENLQRYRVGTMMRGVSLTQVIFNLQRIVFERLSINDFIFPDQYFAKAIYQNLVMIVWMILISVLFLIVMRPSASELYTMEKIPIAHVDTHGNFPHLRSIANSVVTVHGGVMTHPKGSINEARLRTRSSLLRPREGNSSSIRKETSTVPVVPSYMYMMFALWRSLSLIFRLYGDTVHMSTVMTNSGTRMKLNVIPLCCCPCLPMIPPSLKNINVMKYLVLQTPMIRLCVMAAVDVIRTEGLCDWTPETKILNLVDSISTTLSLYASSVFVYASNENLQRYRVGTMMRGVTLTQTIFNLQRLVFERLSLNDFIFPDQYFAKASFWQNLFMIFWMVLISILFLIVMRPSASELYTMEKIPIAHVDTHGNFPHLRSIANSVVTVHGGVMTHPKGSINEGYEHDHHSYGQDKEMLHV</sequence>
<dbReference type="GO" id="GO:0022857">
    <property type="term" value="F:transmembrane transporter activity"/>
    <property type="evidence" value="ECO:0000318"/>
    <property type="project" value="GO_Central"/>
</dbReference>
<keyword evidence="3" id="KW-1133">Transmembrane helix</keyword>
<keyword evidence="2" id="KW-0812">Transmembrane</keyword>
<dbReference type="OrthoDB" id="5832279at2759"/>
<proteinExistence type="predicted"/>
<dbReference type="InterPro" id="IPR005178">
    <property type="entry name" value="Ostalpha/TMEM184C"/>
</dbReference>
<dbReference type="Proteomes" id="UP000005239">
    <property type="component" value="Unassembled WGS sequence"/>
</dbReference>
<evidence type="ECO:0000256" key="1">
    <source>
        <dbReference type="ARBA" id="ARBA00004141"/>
    </source>
</evidence>
<dbReference type="GO" id="GO:0016020">
    <property type="term" value="C:membrane"/>
    <property type="evidence" value="ECO:0000318"/>
    <property type="project" value="GO_Central"/>
</dbReference>
<dbReference type="Pfam" id="PF03619">
    <property type="entry name" value="Solute_trans_a"/>
    <property type="match status" value="2"/>
</dbReference>